<evidence type="ECO:0000259" key="7">
    <source>
        <dbReference type="Pfam" id="PF00692"/>
    </source>
</evidence>
<reference evidence="8 9" key="1">
    <citation type="journal article" date="2012" name="Science">
        <title>The Paleozoic origin of enzymatic lignin decomposition reconstructed from 31 fungal genomes.</title>
        <authorList>
            <person name="Floudas D."/>
            <person name="Binder M."/>
            <person name="Riley R."/>
            <person name="Barry K."/>
            <person name="Blanchette R.A."/>
            <person name="Henrissat B."/>
            <person name="Martinez A.T."/>
            <person name="Otillar R."/>
            <person name="Spatafora J.W."/>
            <person name="Yadav J.S."/>
            <person name="Aerts A."/>
            <person name="Benoit I."/>
            <person name="Boyd A."/>
            <person name="Carlson A."/>
            <person name="Copeland A."/>
            <person name="Coutinho P.M."/>
            <person name="de Vries R.P."/>
            <person name="Ferreira P."/>
            <person name="Findley K."/>
            <person name="Foster B."/>
            <person name="Gaskell J."/>
            <person name="Glotzer D."/>
            <person name="Gorecki P."/>
            <person name="Heitman J."/>
            <person name="Hesse C."/>
            <person name="Hori C."/>
            <person name="Igarashi K."/>
            <person name="Jurgens J.A."/>
            <person name="Kallen N."/>
            <person name="Kersten P."/>
            <person name="Kohler A."/>
            <person name="Kuees U."/>
            <person name="Kumar T.K.A."/>
            <person name="Kuo A."/>
            <person name="LaButti K."/>
            <person name="Larrondo L.F."/>
            <person name="Lindquist E."/>
            <person name="Ling A."/>
            <person name="Lombard V."/>
            <person name="Lucas S."/>
            <person name="Lundell T."/>
            <person name="Martin R."/>
            <person name="McLaughlin D.J."/>
            <person name="Morgenstern I."/>
            <person name="Morin E."/>
            <person name="Murat C."/>
            <person name="Nagy L.G."/>
            <person name="Nolan M."/>
            <person name="Ohm R.A."/>
            <person name="Patyshakuliyeva A."/>
            <person name="Rokas A."/>
            <person name="Ruiz-Duenas F.J."/>
            <person name="Sabat G."/>
            <person name="Salamov A."/>
            <person name="Samejima M."/>
            <person name="Schmutz J."/>
            <person name="Slot J.C."/>
            <person name="St John F."/>
            <person name="Stenlid J."/>
            <person name="Sun H."/>
            <person name="Sun S."/>
            <person name="Syed K."/>
            <person name="Tsang A."/>
            <person name="Wiebenga A."/>
            <person name="Young D."/>
            <person name="Pisabarro A."/>
            <person name="Eastwood D.C."/>
            <person name="Martin F."/>
            <person name="Cullen D."/>
            <person name="Grigoriev I.V."/>
            <person name="Hibbett D.S."/>
        </authorList>
    </citation>
    <scope>NUCLEOTIDE SEQUENCE [LARGE SCALE GENOMIC DNA]</scope>
    <source>
        <strain evidence="8 9">MD-104</strain>
    </source>
</reference>
<keyword evidence="4 6" id="KW-0378">Hydrolase</keyword>
<gene>
    <name evidence="8" type="ORF">WOLCODRAFT_48786</name>
</gene>
<comment type="catalytic activity">
    <reaction evidence="6">
        <text>dUTP + H2O = dUMP + diphosphate + H(+)</text>
        <dbReference type="Rhea" id="RHEA:10248"/>
        <dbReference type="ChEBI" id="CHEBI:15377"/>
        <dbReference type="ChEBI" id="CHEBI:15378"/>
        <dbReference type="ChEBI" id="CHEBI:33019"/>
        <dbReference type="ChEBI" id="CHEBI:61555"/>
        <dbReference type="ChEBI" id="CHEBI:246422"/>
        <dbReference type="EC" id="3.6.1.23"/>
    </reaction>
</comment>
<dbReference type="EMBL" id="KB468124">
    <property type="protein sequence ID" value="PCH41966.1"/>
    <property type="molecule type" value="Genomic_DNA"/>
</dbReference>
<dbReference type="OrthoDB" id="419889at2759"/>
<evidence type="ECO:0000256" key="6">
    <source>
        <dbReference type="RuleBase" id="RU367024"/>
    </source>
</evidence>
<dbReference type="GO" id="GO:0046081">
    <property type="term" value="P:dUTP catabolic process"/>
    <property type="evidence" value="ECO:0007669"/>
    <property type="project" value="UniProtKB-UniRule"/>
</dbReference>
<evidence type="ECO:0000256" key="2">
    <source>
        <dbReference type="ARBA" id="ARBA00006581"/>
    </source>
</evidence>
<dbReference type="EC" id="3.6.1.23" evidence="6"/>
<dbReference type="PANTHER" id="PTHR11241">
    <property type="entry name" value="DEOXYURIDINE 5'-TRIPHOSPHATE NUCLEOTIDOHYDROLASE"/>
    <property type="match status" value="1"/>
</dbReference>
<dbReference type="Proteomes" id="UP000218811">
    <property type="component" value="Unassembled WGS sequence"/>
</dbReference>
<dbReference type="CDD" id="cd07557">
    <property type="entry name" value="trimeric_dUTPase"/>
    <property type="match status" value="1"/>
</dbReference>
<evidence type="ECO:0000313" key="8">
    <source>
        <dbReference type="EMBL" id="PCH41966.1"/>
    </source>
</evidence>
<keyword evidence="5 6" id="KW-0546">Nucleotide metabolism</keyword>
<evidence type="ECO:0000313" key="9">
    <source>
        <dbReference type="Proteomes" id="UP000218811"/>
    </source>
</evidence>
<comment type="cofactor">
    <cofactor evidence="6">
        <name>Mg(2+)</name>
        <dbReference type="ChEBI" id="CHEBI:18420"/>
    </cofactor>
</comment>
<feature type="domain" description="dUTPase-like" evidence="7">
    <location>
        <begin position="2"/>
        <end position="101"/>
    </location>
</feature>
<dbReference type="SUPFAM" id="SSF51283">
    <property type="entry name" value="dUTPase-like"/>
    <property type="match status" value="1"/>
</dbReference>
<dbReference type="AlphaFoldDB" id="A0A2H3JIF5"/>
<dbReference type="Gene3D" id="2.70.40.10">
    <property type="match status" value="1"/>
</dbReference>
<dbReference type="Pfam" id="PF00692">
    <property type="entry name" value="dUTPase"/>
    <property type="match status" value="1"/>
</dbReference>
<comment type="function">
    <text evidence="6">Involved in nucleotide metabolism via production of dUMP, the immediate precursor of thymidine nucleotides, and decreases the intracellular concentration of dUTP so that uracil cannot be incorporated into DNA.</text>
</comment>
<dbReference type="InterPro" id="IPR008181">
    <property type="entry name" value="dUTPase"/>
</dbReference>
<comment type="pathway">
    <text evidence="1 6">Pyrimidine metabolism; dUMP biosynthesis; dUMP from dCTP (dUTP route): step 2/2.</text>
</comment>
<evidence type="ECO:0000256" key="5">
    <source>
        <dbReference type="ARBA" id="ARBA00023080"/>
    </source>
</evidence>
<dbReference type="UniPathway" id="UPA00610">
    <property type="reaction ID" value="UER00666"/>
</dbReference>
<evidence type="ECO:0000256" key="4">
    <source>
        <dbReference type="ARBA" id="ARBA00022801"/>
    </source>
</evidence>
<evidence type="ECO:0000256" key="3">
    <source>
        <dbReference type="ARBA" id="ARBA00011233"/>
    </source>
</evidence>
<keyword evidence="9" id="KW-1185">Reference proteome</keyword>
<dbReference type="InterPro" id="IPR036157">
    <property type="entry name" value="dUTPase-like_sf"/>
</dbReference>
<comment type="similarity">
    <text evidence="2 6">Belongs to the dUTPase family.</text>
</comment>
<proteinExistence type="inferred from homology"/>
<sequence>PEQSTPNSAGYDIHAIEDATIKPGETATIETGLKVLFPYGHYGQLATRSSMAKQSLLVMGGIIDWDYRGEIKVMIHNLGSESYEVHSTDKIAQLLVHKEFHADETYVTHE</sequence>
<feature type="non-terminal residue" evidence="8">
    <location>
        <position position="110"/>
    </location>
</feature>
<name>A0A2H3JIF5_WOLCO</name>
<dbReference type="OMA" id="ETYVTHE"/>
<organism evidence="8 9">
    <name type="scientific">Wolfiporia cocos (strain MD-104)</name>
    <name type="common">Brown rot fungus</name>
    <dbReference type="NCBI Taxonomy" id="742152"/>
    <lineage>
        <taxon>Eukaryota</taxon>
        <taxon>Fungi</taxon>
        <taxon>Dikarya</taxon>
        <taxon>Basidiomycota</taxon>
        <taxon>Agaricomycotina</taxon>
        <taxon>Agaricomycetes</taxon>
        <taxon>Polyporales</taxon>
        <taxon>Phaeolaceae</taxon>
        <taxon>Wolfiporia</taxon>
    </lineage>
</organism>
<dbReference type="GO" id="GO:0006226">
    <property type="term" value="P:dUMP biosynthetic process"/>
    <property type="evidence" value="ECO:0007669"/>
    <property type="project" value="UniProtKB-UniRule"/>
</dbReference>
<accession>A0A2H3JIF5</accession>
<dbReference type="GO" id="GO:0000287">
    <property type="term" value="F:magnesium ion binding"/>
    <property type="evidence" value="ECO:0007669"/>
    <property type="project" value="UniProtKB-UniRule"/>
</dbReference>
<feature type="non-terminal residue" evidence="8">
    <location>
        <position position="1"/>
    </location>
</feature>
<keyword evidence="6" id="KW-0479">Metal-binding</keyword>
<keyword evidence="6" id="KW-0460">Magnesium</keyword>
<comment type="subunit">
    <text evidence="3 6">Homotrimer.</text>
</comment>
<dbReference type="InterPro" id="IPR033704">
    <property type="entry name" value="dUTPase_trimeric"/>
</dbReference>
<dbReference type="PANTHER" id="PTHR11241:SF0">
    <property type="entry name" value="DEOXYURIDINE 5'-TRIPHOSPHATE NUCLEOTIDOHYDROLASE"/>
    <property type="match status" value="1"/>
</dbReference>
<dbReference type="GO" id="GO:0004170">
    <property type="term" value="F:dUTP diphosphatase activity"/>
    <property type="evidence" value="ECO:0007669"/>
    <property type="project" value="UniProtKB-UniRule"/>
</dbReference>
<dbReference type="STRING" id="742152.A0A2H3JIF5"/>
<protein>
    <recommendedName>
        <fullName evidence="6">Deoxyuridine 5'-triphosphate nucleotidohydrolase</fullName>
        <shortName evidence="6">dUTPase</shortName>
        <ecNumber evidence="6">3.6.1.23</ecNumber>
    </recommendedName>
    <alternativeName>
        <fullName evidence="6">dUTP pyrophosphatase</fullName>
    </alternativeName>
</protein>
<evidence type="ECO:0000256" key="1">
    <source>
        <dbReference type="ARBA" id="ARBA00005142"/>
    </source>
</evidence>
<dbReference type="InterPro" id="IPR029054">
    <property type="entry name" value="dUTPase-like"/>
</dbReference>
<dbReference type="NCBIfam" id="TIGR00576">
    <property type="entry name" value="dut"/>
    <property type="match status" value="1"/>
</dbReference>